<dbReference type="RefSeq" id="WP_129889851.1">
    <property type="nucleotide sequence ID" value="NZ_CP035758.1"/>
</dbReference>
<feature type="domain" description="Solute-binding protein family 5" evidence="2">
    <location>
        <begin position="132"/>
        <end position="500"/>
    </location>
</feature>
<evidence type="ECO:0000313" key="3">
    <source>
        <dbReference type="EMBL" id="QBD78798.1"/>
    </source>
</evidence>
<dbReference type="InterPro" id="IPR039424">
    <property type="entry name" value="SBP_5"/>
</dbReference>
<dbReference type="Gene3D" id="3.40.190.10">
    <property type="entry name" value="Periplasmic binding protein-like II"/>
    <property type="match status" value="1"/>
</dbReference>
<dbReference type="KEGG" id="kbs:EPA93_23545"/>
<dbReference type="Gene3D" id="3.10.105.10">
    <property type="entry name" value="Dipeptide-binding Protein, Domain 3"/>
    <property type="match status" value="1"/>
</dbReference>
<evidence type="ECO:0000256" key="1">
    <source>
        <dbReference type="SAM" id="Phobius"/>
    </source>
</evidence>
<keyword evidence="1" id="KW-1133">Transmembrane helix</keyword>
<keyword evidence="1" id="KW-0472">Membrane</keyword>
<dbReference type="InterPro" id="IPR000914">
    <property type="entry name" value="SBP_5_dom"/>
</dbReference>
<dbReference type="GO" id="GO:1904680">
    <property type="term" value="F:peptide transmembrane transporter activity"/>
    <property type="evidence" value="ECO:0007669"/>
    <property type="project" value="TreeGrafter"/>
</dbReference>
<keyword evidence="4" id="KW-1185">Reference proteome</keyword>
<dbReference type="PANTHER" id="PTHR30290">
    <property type="entry name" value="PERIPLASMIC BINDING COMPONENT OF ABC TRANSPORTER"/>
    <property type="match status" value="1"/>
</dbReference>
<reference evidence="3 4" key="1">
    <citation type="submission" date="2019-01" db="EMBL/GenBank/DDBJ databases">
        <title>Ktedonosporobacter rubrisoli SCAWS-G2.</title>
        <authorList>
            <person name="Huang Y."/>
            <person name="Yan B."/>
        </authorList>
    </citation>
    <scope>NUCLEOTIDE SEQUENCE [LARGE SCALE GENOMIC DNA]</scope>
    <source>
        <strain evidence="3 4">SCAWS-G2</strain>
    </source>
</reference>
<dbReference type="GO" id="GO:0043190">
    <property type="term" value="C:ATP-binding cassette (ABC) transporter complex"/>
    <property type="evidence" value="ECO:0007669"/>
    <property type="project" value="InterPro"/>
</dbReference>
<feature type="transmembrane region" description="Helical" evidence="1">
    <location>
        <begin position="53"/>
        <end position="72"/>
    </location>
</feature>
<dbReference type="CDD" id="cd08509">
    <property type="entry name" value="PBP2_TmCBP_oligosaccharides_like"/>
    <property type="match status" value="1"/>
</dbReference>
<dbReference type="AlphaFoldDB" id="A0A4P6JTA8"/>
<dbReference type="GO" id="GO:0042597">
    <property type="term" value="C:periplasmic space"/>
    <property type="evidence" value="ECO:0007669"/>
    <property type="project" value="UniProtKB-ARBA"/>
</dbReference>
<dbReference type="GO" id="GO:0015833">
    <property type="term" value="P:peptide transport"/>
    <property type="evidence" value="ECO:0007669"/>
    <property type="project" value="TreeGrafter"/>
</dbReference>
<dbReference type="SUPFAM" id="SSF53850">
    <property type="entry name" value="Periplasmic binding protein-like II"/>
    <property type="match status" value="1"/>
</dbReference>
<dbReference type="PIRSF" id="PIRSF002741">
    <property type="entry name" value="MppA"/>
    <property type="match status" value="1"/>
</dbReference>
<sequence>MNATQPIGYYVVEPVLYFVDRRNKEPLIQLFEEVRMSPSSLASARAKFTSTTLLLSLLTVFTVLLAACGGGSNPTTTNPGKKAVLNVGSHVGSDFNKAFSPLDYTVNQADSGVLGMIYETLYFVNGIDNSSSPWLASSYKWSSDEKQLTFTLRPNVKWNDGQAFTSDDVVFTFNLLKQYPAADHNSLWTINGLTGVTAPDANTVTLTFSHPAGPNFFYIAQVPMLPKHVFSSVGDPTKYANENPVGTGPYKMTKYTPQLIVYDKNPSYWQVDKIKVDEVRYPAVKDNDTLFLKMSSGQVDWAGFFAPNLDQTYVSKDPQHNHYWMIPDNEFAMYVNLQKYPLSEPAVRQAMSLALDRDQLSKQAESGYVDPASPTGAVLPNQKDYLSPDLANVTTNPDTAKAVQLLQGAGFTKGPDGIFVDKNGKKLSFGLNVVNGWTDWEKMTTIIQQNLKAIGIDIKINDIQENAYYDARNNYTFDLTIGGVFTGPTPYYHFDTHLNSGNLSPKGFNWSRWKDSKTDELLKQYATSTDPNAQKQAIYGLEKIFSDNLPYIPLVNAADWYEYSTRNFTGFASKDSQYAMGSPFKFPDNLVTITHLQPVQ</sequence>
<name>A0A4P6JTA8_KTERU</name>
<organism evidence="3 4">
    <name type="scientific">Ktedonosporobacter rubrisoli</name>
    <dbReference type="NCBI Taxonomy" id="2509675"/>
    <lineage>
        <taxon>Bacteria</taxon>
        <taxon>Bacillati</taxon>
        <taxon>Chloroflexota</taxon>
        <taxon>Ktedonobacteria</taxon>
        <taxon>Ktedonobacterales</taxon>
        <taxon>Ktedonosporobacteraceae</taxon>
        <taxon>Ktedonosporobacter</taxon>
    </lineage>
</organism>
<protein>
    <submittedName>
        <fullName evidence="3">ABC transporter substrate-binding protein</fullName>
    </submittedName>
</protein>
<dbReference type="OrthoDB" id="239741at2"/>
<dbReference type="Gene3D" id="3.90.76.10">
    <property type="entry name" value="Dipeptide-binding Protein, Domain 1"/>
    <property type="match status" value="1"/>
</dbReference>
<dbReference type="InterPro" id="IPR030678">
    <property type="entry name" value="Peptide/Ni-bd"/>
</dbReference>
<proteinExistence type="predicted"/>
<accession>A0A4P6JTA8</accession>
<evidence type="ECO:0000259" key="2">
    <source>
        <dbReference type="Pfam" id="PF00496"/>
    </source>
</evidence>
<dbReference type="Pfam" id="PF00496">
    <property type="entry name" value="SBP_bac_5"/>
    <property type="match status" value="1"/>
</dbReference>
<evidence type="ECO:0000313" key="4">
    <source>
        <dbReference type="Proteomes" id="UP000290365"/>
    </source>
</evidence>
<dbReference type="Proteomes" id="UP000290365">
    <property type="component" value="Chromosome"/>
</dbReference>
<gene>
    <name evidence="3" type="ORF">EPA93_23545</name>
</gene>
<dbReference type="EMBL" id="CP035758">
    <property type="protein sequence ID" value="QBD78798.1"/>
    <property type="molecule type" value="Genomic_DNA"/>
</dbReference>
<keyword evidence="1" id="KW-0812">Transmembrane</keyword>